<dbReference type="Gene3D" id="3.40.50.720">
    <property type="entry name" value="NAD(P)-binding Rossmann-like Domain"/>
    <property type="match status" value="1"/>
</dbReference>
<dbReference type="PRINTS" id="PR00081">
    <property type="entry name" value="GDHRDH"/>
</dbReference>
<dbReference type="InterPro" id="IPR036291">
    <property type="entry name" value="NAD(P)-bd_dom_sf"/>
</dbReference>
<dbReference type="GO" id="GO:0016491">
    <property type="term" value="F:oxidoreductase activity"/>
    <property type="evidence" value="ECO:0007669"/>
    <property type="project" value="UniProtKB-KW"/>
</dbReference>
<evidence type="ECO:0000256" key="1">
    <source>
        <dbReference type="ARBA" id="ARBA00006484"/>
    </source>
</evidence>
<dbReference type="AlphaFoldDB" id="A0A1T5A589"/>
<dbReference type="SUPFAM" id="SSF51735">
    <property type="entry name" value="NAD(P)-binding Rossmann-fold domains"/>
    <property type="match status" value="1"/>
</dbReference>
<dbReference type="InterPro" id="IPR051911">
    <property type="entry name" value="SDR_oxidoreductase"/>
</dbReference>
<comment type="similarity">
    <text evidence="1 3">Belongs to the short-chain dehydrogenases/reductases (SDR) family.</text>
</comment>
<dbReference type="Proteomes" id="UP000189818">
    <property type="component" value="Unassembled WGS sequence"/>
</dbReference>
<dbReference type="STRING" id="439228.SAMN06295920_101601"/>
<keyword evidence="5" id="KW-1185">Reference proteome</keyword>
<dbReference type="PROSITE" id="PS00061">
    <property type="entry name" value="ADH_SHORT"/>
    <property type="match status" value="1"/>
</dbReference>
<dbReference type="PANTHER" id="PTHR43976:SF16">
    <property type="entry name" value="SHORT-CHAIN DEHYDROGENASE_REDUCTASE FAMILY PROTEIN"/>
    <property type="match status" value="1"/>
</dbReference>
<dbReference type="RefSeq" id="WP_079646524.1">
    <property type="nucleotide sequence ID" value="NZ_FUYM01000001.1"/>
</dbReference>
<dbReference type="CDD" id="cd05374">
    <property type="entry name" value="17beta-HSD-like_SDR_c"/>
    <property type="match status" value="1"/>
</dbReference>
<evidence type="ECO:0000313" key="4">
    <source>
        <dbReference type="EMBL" id="SKB30116.1"/>
    </source>
</evidence>
<dbReference type="InterPro" id="IPR020904">
    <property type="entry name" value="Sc_DH/Rdtase_CS"/>
</dbReference>
<dbReference type="PRINTS" id="PR00080">
    <property type="entry name" value="SDRFAMILY"/>
</dbReference>
<dbReference type="OrthoDB" id="9793825at2"/>
<sequence length="265" mass="27169">MAQRWFVTGVTGGLGQALATALLDRGDVVIGTARRVAEAEAFAGSRPGAALGIALDLDDHARIPAAVEQAMGLAGGRIDVVVNNAGRSLFAPVEETPLDDAKALFATNVFGPMAVMQAFLPHVRRQGRGTFVNISSGCGLMGVPGLGAYCASKFALEGLSETVAIEMAGFGGRVMLVEPGAVRTRFISHGTAEVGARGGHYGTLDGGKGLLDAYYQDKAMAPEAVVAAILAALDGGDPPPRLVLGEDTRPGARAKFQALADLLAD</sequence>
<organism evidence="4 5">
    <name type="scientific">Rhizorhabdus histidinilytica</name>
    <dbReference type="NCBI Taxonomy" id="439228"/>
    <lineage>
        <taxon>Bacteria</taxon>
        <taxon>Pseudomonadati</taxon>
        <taxon>Pseudomonadota</taxon>
        <taxon>Alphaproteobacteria</taxon>
        <taxon>Sphingomonadales</taxon>
        <taxon>Sphingomonadaceae</taxon>
        <taxon>Rhizorhabdus</taxon>
    </lineage>
</organism>
<gene>
    <name evidence="4" type="ORF">SAMN06295920_101601</name>
</gene>
<evidence type="ECO:0000256" key="3">
    <source>
        <dbReference type="RuleBase" id="RU000363"/>
    </source>
</evidence>
<dbReference type="PANTHER" id="PTHR43976">
    <property type="entry name" value="SHORT CHAIN DEHYDROGENASE"/>
    <property type="match status" value="1"/>
</dbReference>
<accession>A0A1T5A589</accession>
<dbReference type="EMBL" id="FUYM01000001">
    <property type="protein sequence ID" value="SKB30116.1"/>
    <property type="molecule type" value="Genomic_DNA"/>
</dbReference>
<protein>
    <submittedName>
        <fullName evidence="4">Short-chain dehydrogenase</fullName>
    </submittedName>
</protein>
<proteinExistence type="inferred from homology"/>
<dbReference type="Pfam" id="PF00106">
    <property type="entry name" value="adh_short"/>
    <property type="match status" value="1"/>
</dbReference>
<reference evidence="5" key="1">
    <citation type="submission" date="2017-02" db="EMBL/GenBank/DDBJ databases">
        <authorList>
            <person name="Varghese N."/>
            <person name="Submissions S."/>
        </authorList>
    </citation>
    <scope>NUCLEOTIDE SEQUENCE [LARGE SCALE GENOMIC DNA]</scope>
    <source>
        <strain evidence="5">UM2</strain>
    </source>
</reference>
<evidence type="ECO:0000313" key="5">
    <source>
        <dbReference type="Proteomes" id="UP000189818"/>
    </source>
</evidence>
<name>A0A1T5A589_9SPHN</name>
<evidence type="ECO:0000256" key="2">
    <source>
        <dbReference type="ARBA" id="ARBA00023002"/>
    </source>
</evidence>
<keyword evidence="2" id="KW-0560">Oxidoreductase</keyword>
<dbReference type="InterPro" id="IPR002347">
    <property type="entry name" value="SDR_fam"/>
</dbReference>